<reference evidence="1 2" key="1">
    <citation type="journal article" date="2016" name="Proc. Natl. Acad. Sci. U.S.A.">
        <title>Comparative genomics of biotechnologically important yeasts.</title>
        <authorList>
            <person name="Riley R."/>
            <person name="Haridas S."/>
            <person name="Wolfe K.H."/>
            <person name="Lopes M.R."/>
            <person name="Hittinger C.T."/>
            <person name="Goeker M."/>
            <person name="Salamov A.A."/>
            <person name="Wisecaver J.H."/>
            <person name="Long T.M."/>
            <person name="Calvey C.H."/>
            <person name="Aerts A.L."/>
            <person name="Barry K.W."/>
            <person name="Choi C."/>
            <person name="Clum A."/>
            <person name="Coughlan A.Y."/>
            <person name="Deshpande S."/>
            <person name="Douglass A.P."/>
            <person name="Hanson S.J."/>
            <person name="Klenk H.-P."/>
            <person name="LaButti K.M."/>
            <person name="Lapidus A."/>
            <person name="Lindquist E.A."/>
            <person name="Lipzen A.M."/>
            <person name="Meier-Kolthoff J.P."/>
            <person name="Ohm R.A."/>
            <person name="Otillar R.P."/>
            <person name="Pangilinan J.L."/>
            <person name="Peng Y."/>
            <person name="Rokas A."/>
            <person name="Rosa C.A."/>
            <person name="Scheuner C."/>
            <person name="Sibirny A.A."/>
            <person name="Slot J.C."/>
            <person name="Stielow J.B."/>
            <person name="Sun H."/>
            <person name="Kurtzman C.P."/>
            <person name="Blackwell M."/>
            <person name="Grigoriev I.V."/>
            <person name="Jeffries T.W."/>
        </authorList>
    </citation>
    <scope>NUCLEOTIDE SEQUENCE [LARGE SCALE GENOMIC DNA]</scope>
    <source>
        <strain evidence="2">ATCC 58044 / CBS 1984 / NCYC 433 / NRRL Y-366-8</strain>
    </source>
</reference>
<dbReference type="RefSeq" id="XP_019039963.1">
    <property type="nucleotide sequence ID" value="XM_019183157.1"/>
</dbReference>
<accession>A0A1E3P5M6</accession>
<evidence type="ECO:0000313" key="1">
    <source>
        <dbReference type="EMBL" id="ODQ60756.1"/>
    </source>
</evidence>
<evidence type="ECO:0000313" key="2">
    <source>
        <dbReference type="Proteomes" id="UP000094112"/>
    </source>
</evidence>
<dbReference type="GeneID" id="30200403"/>
<protein>
    <submittedName>
        <fullName evidence="1">Uncharacterized protein</fullName>
    </submittedName>
</protein>
<sequence length="568" mass="65825">MPLTKHVDQLKNRLYKNTPDPNRSSNIIPYMIHYNKKGENFTIISTTNDFDLAKLCDELLSNPLPDEHFALGLATSHSFLRQPSSSGNLKRLLRFGNYTVLDPYWCGSFENQAENHKSLLKTAKILTNLFHTLDERNWPPQVRAMQTSSIGNIFIGDDFVEENFEKMITKYSKEYKGYHNDRKKTRAKSIPLTLSCHEFHRPGMKGEKISEYMVIWKDPKMSLDKLLLDLSVKKYDYQVLKNYRIFTGEAKALYEVEDLRRRQFSILGYDLYKLSLMSPTKDDPSLRPDYEKTQELFSEFKHSVKDRSYDENSIKKGSTPASFLAYQYYGATHPKHHRGEPNYQVMSTEKIVNDKVSNYISRHFIPEFPVFEYDFGDVLAITNCTYSFESFSKDLYDSVISGDFGNISEDMFNKDHYIKKAIEENDKKICASLNSDLFKKSLIFSKKYMTANEKLDYYDQIATSLNFGKNPIKRKVKTASYIIHKTHSKALGRDVNNLVVIIKDVHLGMKELSEDFTKAKAHKKPDQINSLHVDLPELYVNYDDEDLSPKYIASAFPSPHGNSSLYEP</sequence>
<dbReference type="Proteomes" id="UP000094112">
    <property type="component" value="Unassembled WGS sequence"/>
</dbReference>
<dbReference type="EMBL" id="KV454209">
    <property type="protein sequence ID" value="ODQ60756.1"/>
    <property type="molecule type" value="Genomic_DNA"/>
</dbReference>
<organism evidence="1 2">
    <name type="scientific">Wickerhamomyces anomalus (strain ATCC 58044 / CBS 1984 / NCYC 433 / NRRL Y-366-8)</name>
    <name type="common">Yeast</name>
    <name type="synonym">Hansenula anomala</name>
    <dbReference type="NCBI Taxonomy" id="683960"/>
    <lineage>
        <taxon>Eukaryota</taxon>
        <taxon>Fungi</taxon>
        <taxon>Dikarya</taxon>
        <taxon>Ascomycota</taxon>
        <taxon>Saccharomycotina</taxon>
        <taxon>Saccharomycetes</taxon>
        <taxon>Phaffomycetales</taxon>
        <taxon>Wickerhamomycetaceae</taxon>
        <taxon>Wickerhamomyces</taxon>
    </lineage>
</organism>
<keyword evidence="2" id="KW-1185">Reference proteome</keyword>
<dbReference type="AlphaFoldDB" id="A0A1E3P5M6"/>
<name>A0A1E3P5M6_WICAA</name>
<proteinExistence type="predicted"/>
<gene>
    <name evidence="1" type="ORF">WICANDRAFT_61321</name>
</gene>